<dbReference type="Pfam" id="PF11951">
    <property type="entry name" value="Fungal_trans_2"/>
    <property type="match status" value="1"/>
</dbReference>
<evidence type="ECO:0000256" key="3">
    <source>
        <dbReference type="ARBA" id="ARBA00023163"/>
    </source>
</evidence>
<dbReference type="PANTHER" id="PTHR47784">
    <property type="entry name" value="STEROL UPTAKE CONTROL PROTEIN 2"/>
    <property type="match status" value="1"/>
</dbReference>
<dbReference type="PROSITE" id="PS00463">
    <property type="entry name" value="ZN2_CY6_FUNGAL_1"/>
    <property type="match status" value="1"/>
</dbReference>
<dbReference type="GO" id="GO:0008270">
    <property type="term" value="F:zinc ion binding"/>
    <property type="evidence" value="ECO:0007669"/>
    <property type="project" value="InterPro"/>
</dbReference>
<dbReference type="GO" id="GO:0003677">
    <property type="term" value="F:DNA binding"/>
    <property type="evidence" value="ECO:0007669"/>
    <property type="project" value="UniProtKB-KW"/>
</dbReference>
<keyword evidence="3" id="KW-0804">Transcription</keyword>
<dbReference type="SUPFAM" id="SSF57701">
    <property type="entry name" value="Zn2/Cys6 DNA-binding domain"/>
    <property type="match status" value="1"/>
</dbReference>
<dbReference type="PROSITE" id="PS50048">
    <property type="entry name" value="ZN2_CY6_FUNGAL_2"/>
    <property type="match status" value="1"/>
</dbReference>
<comment type="caution">
    <text evidence="7">The sequence shown here is derived from an EMBL/GenBank/DDBJ whole genome shotgun (WGS) entry which is preliminary data.</text>
</comment>
<dbReference type="EMBL" id="JAPQKI010000011">
    <property type="protein sequence ID" value="KAJ5082221.1"/>
    <property type="molecule type" value="Genomic_DNA"/>
</dbReference>
<feature type="region of interest" description="Disordered" evidence="5">
    <location>
        <begin position="42"/>
        <end position="75"/>
    </location>
</feature>
<dbReference type="GO" id="GO:0001228">
    <property type="term" value="F:DNA-binding transcription activator activity, RNA polymerase II-specific"/>
    <property type="evidence" value="ECO:0007669"/>
    <property type="project" value="TreeGrafter"/>
</dbReference>
<dbReference type="Gene3D" id="4.10.240.10">
    <property type="entry name" value="Zn(2)-C6 fungal-type DNA-binding domain"/>
    <property type="match status" value="1"/>
</dbReference>
<dbReference type="GeneID" id="81362734"/>
<evidence type="ECO:0000256" key="1">
    <source>
        <dbReference type="ARBA" id="ARBA00023015"/>
    </source>
</evidence>
<evidence type="ECO:0000256" key="2">
    <source>
        <dbReference type="ARBA" id="ARBA00023125"/>
    </source>
</evidence>
<dbReference type="Proteomes" id="UP001149074">
    <property type="component" value="Unassembled WGS sequence"/>
</dbReference>
<reference evidence="7" key="2">
    <citation type="journal article" date="2023" name="IMA Fungus">
        <title>Comparative genomic study of the Penicillium genus elucidates a diverse pangenome and 15 lateral gene transfer events.</title>
        <authorList>
            <person name="Petersen C."/>
            <person name="Sorensen T."/>
            <person name="Nielsen M.R."/>
            <person name="Sondergaard T.E."/>
            <person name="Sorensen J.L."/>
            <person name="Fitzpatrick D.A."/>
            <person name="Frisvad J.C."/>
            <person name="Nielsen K.L."/>
        </authorList>
    </citation>
    <scope>NUCLEOTIDE SEQUENCE</scope>
    <source>
        <strain evidence="7">IBT 30761</strain>
    </source>
</reference>
<dbReference type="InterPro" id="IPR021858">
    <property type="entry name" value="Fun_TF"/>
</dbReference>
<dbReference type="PANTHER" id="PTHR47784:SF14">
    <property type="entry name" value="ZN(II)2CYS6 TRANSCRIPTION FACTOR (EUROFUNG)"/>
    <property type="match status" value="1"/>
</dbReference>
<dbReference type="OrthoDB" id="4937900at2759"/>
<proteinExistence type="predicted"/>
<evidence type="ECO:0000256" key="5">
    <source>
        <dbReference type="SAM" id="MobiDB-lite"/>
    </source>
</evidence>
<evidence type="ECO:0000256" key="4">
    <source>
        <dbReference type="ARBA" id="ARBA00023242"/>
    </source>
</evidence>
<gene>
    <name evidence="7" type="ORF">N7532_011264</name>
</gene>
<dbReference type="InterPro" id="IPR001138">
    <property type="entry name" value="Zn2Cys6_DnaBD"/>
</dbReference>
<dbReference type="SMART" id="SM00066">
    <property type="entry name" value="GAL4"/>
    <property type="match status" value="1"/>
</dbReference>
<keyword evidence="4" id="KW-0539">Nucleus</keyword>
<dbReference type="CDD" id="cd00067">
    <property type="entry name" value="GAL4"/>
    <property type="match status" value="1"/>
</dbReference>
<dbReference type="AlphaFoldDB" id="A0A9W9EI37"/>
<reference evidence="7" key="1">
    <citation type="submission" date="2022-11" db="EMBL/GenBank/DDBJ databases">
        <authorList>
            <person name="Petersen C."/>
        </authorList>
    </citation>
    <scope>NUCLEOTIDE SEQUENCE</scope>
    <source>
        <strain evidence="7">IBT 30761</strain>
    </source>
</reference>
<feature type="domain" description="Zn(2)-C6 fungal-type" evidence="6">
    <location>
        <begin position="13"/>
        <end position="43"/>
    </location>
</feature>
<keyword evidence="2" id="KW-0238">DNA-binding</keyword>
<keyword evidence="1" id="KW-0805">Transcription regulation</keyword>
<protein>
    <recommendedName>
        <fullName evidence="6">Zn(2)-C6 fungal-type domain-containing protein</fullName>
    </recommendedName>
</protein>
<organism evidence="7 8">
    <name type="scientific">Penicillium argentinense</name>
    <dbReference type="NCBI Taxonomy" id="1131581"/>
    <lineage>
        <taxon>Eukaryota</taxon>
        <taxon>Fungi</taxon>
        <taxon>Dikarya</taxon>
        <taxon>Ascomycota</taxon>
        <taxon>Pezizomycotina</taxon>
        <taxon>Eurotiomycetes</taxon>
        <taxon>Eurotiomycetidae</taxon>
        <taxon>Eurotiales</taxon>
        <taxon>Aspergillaceae</taxon>
        <taxon>Penicillium</taxon>
    </lineage>
</organism>
<dbReference type="RefSeq" id="XP_056468743.1">
    <property type="nucleotide sequence ID" value="XM_056623755.1"/>
</dbReference>
<evidence type="ECO:0000313" key="8">
    <source>
        <dbReference type="Proteomes" id="UP001149074"/>
    </source>
</evidence>
<sequence length="391" mass="44171">MPSRRSHTKSRKGCLECKRRHVKCDEELPKCTLCKKRKLECSYPPSQSDLDSSHGSPSARDGSETGPRTPGDLPMPARMLEMRLMHHYLMSTYHTLAQDGLSAHHLSMSIPQMATSFPYLLDSLLAMTALHLASLEAENRMTWLDTAVRYQSQACAGLGKILPEISLQHYEPAFVSSVFIMLFAIGFHATSADNGPGDPLSPVLEVRTLLSGAAMLFNRFNEVGSDGELSGWLCIPETEERLKASKQDGDGVSDDNTEKLLNLHKDIMVSIEKLKKTIDSEQRVHQAVYKTTWELLNHAIQPWPKIGAQGGIIAWPLFITDQLLSLLQEGDWLARILFMHWGVAMRLLYNRWYVRDWGRQLVLATLEPMKEPPPKWIEEVAWIKRAAEIKD</sequence>
<evidence type="ECO:0000259" key="6">
    <source>
        <dbReference type="PROSITE" id="PS50048"/>
    </source>
</evidence>
<name>A0A9W9EI37_9EURO</name>
<dbReference type="Pfam" id="PF00172">
    <property type="entry name" value="Zn_clus"/>
    <property type="match status" value="1"/>
</dbReference>
<accession>A0A9W9EI37</accession>
<evidence type="ECO:0000313" key="7">
    <source>
        <dbReference type="EMBL" id="KAJ5082221.1"/>
    </source>
</evidence>
<dbReference type="InterPro" id="IPR053157">
    <property type="entry name" value="Sterol_Uptake_Regulator"/>
</dbReference>
<keyword evidence="8" id="KW-1185">Reference proteome</keyword>
<dbReference type="InterPro" id="IPR036864">
    <property type="entry name" value="Zn2-C6_fun-type_DNA-bd_sf"/>
</dbReference>
<feature type="compositionally biased region" description="Polar residues" evidence="5">
    <location>
        <begin position="44"/>
        <end position="56"/>
    </location>
</feature>